<evidence type="ECO:0000256" key="1">
    <source>
        <dbReference type="SAM" id="SignalP"/>
    </source>
</evidence>
<keyword evidence="1" id="KW-0732">Signal</keyword>
<feature type="signal peptide" evidence="1">
    <location>
        <begin position="1"/>
        <end position="32"/>
    </location>
</feature>
<feature type="chain" id="PRO_5001645586" evidence="1">
    <location>
        <begin position="33"/>
        <end position="80"/>
    </location>
</feature>
<dbReference type="HOGENOM" id="CLU_2589923_0_0_1"/>
<reference evidence="3" key="1">
    <citation type="journal article" date="2014" name="Proc. Natl. Acad. Sci. U.S.A.">
        <title>Extensive sampling of basidiomycete genomes demonstrates inadequacy of the white-rot/brown-rot paradigm for wood decay fungi.</title>
        <authorList>
            <person name="Riley R."/>
            <person name="Salamov A.A."/>
            <person name="Brown D.W."/>
            <person name="Nagy L.G."/>
            <person name="Floudas D."/>
            <person name="Held B.W."/>
            <person name="Levasseur A."/>
            <person name="Lombard V."/>
            <person name="Morin E."/>
            <person name="Otillar R."/>
            <person name="Lindquist E.A."/>
            <person name="Sun H."/>
            <person name="LaButti K.M."/>
            <person name="Schmutz J."/>
            <person name="Jabbour D."/>
            <person name="Luo H."/>
            <person name="Baker S.E."/>
            <person name="Pisabarro A.G."/>
            <person name="Walton J.D."/>
            <person name="Blanchette R.A."/>
            <person name="Henrissat B."/>
            <person name="Martin F."/>
            <person name="Cullen D."/>
            <person name="Hibbett D.S."/>
            <person name="Grigoriev I.V."/>
        </authorList>
    </citation>
    <scope>NUCLEOTIDE SEQUENCE [LARGE SCALE GENOMIC DNA]</scope>
    <source>
        <strain evidence="3">CBS 339.88</strain>
    </source>
</reference>
<protein>
    <submittedName>
        <fullName evidence="2">Uncharacterized protein</fullName>
    </submittedName>
</protein>
<keyword evidence="3" id="KW-1185">Reference proteome</keyword>
<sequence>MKSNTIQRLKVRFHILNSLLLLLTVFPTPSSLMQTQSTRSSGQLTAMERREHWNNGQDSRILLNLDACNSVVFAEESLAE</sequence>
<evidence type="ECO:0000313" key="2">
    <source>
        <dbReference type="EMBL" id="KDR67427.1"/>
    </source>
</evidence>
<organism evidence="2 3">
    <name type="scientific">Galerina marginata (strain CBS 339.88)</name>
    <dbReference type="NCBI Taxonomy" id="685588"/>
    <lineage>
        <taxon>Eukaryota</taxon>
        <taxon>Fungi</taxon>
        <taxon>Dikarya</taxon>
        <taxon>Basidiomycota</taxon>
        <taxon>Agaricomycotina</taxon>
        <taxon>Agaricomycetes</taxon>
        <taxon>Agaricomycetidae</taxon>
        <taxon>Agaricales</taxon>
        <taxon>Agaricineae</taxon>
        <taxon>Strophariaceae</taxon>
        <taxon>Galerina</taxon>
    </lineage>
</organism>
<name>A0A067SBW9_GALM3</name>
<accession>A0A067SBW9</accession>
<evidence type="ECO:0000313" key="3">
    <source>
        <dbReference type="Proteomes" id="UP000027222"/>
    </source>
</evidence>
<dbReference type="AlphaFoldDB" id="A0A067SBW9"/>
<dbReference type="EMBL" id="KL142415">
    <property type="protein sequence ID" value="KDR67427.1"/>
    <property type="molecule type" value="Genomic_DNA"/>
</dbReference>
<gene>
    <name evidence="2" type="ORF">GALMADRAFT_1086346</name>
</gene>
<proteinExistence type="predicted"/>
<dbReference type="Proteomes" id="UP000027222">
    <property type="component" value="Unassembled WGS sequence"/>
</dbReference>